<keyword evidence="7" id="KW-1185">Reference proteome</keyword>
<dbReference type="Pfam" id="PF03466">
    <property type="entry name" value="LysR_substrate"/>
    <property type="match status" value="1"/>
</dbReference>
<dbReference type="PRINTS" id="PR00039">
    <property type="entry name" value="HTHLYSR"/>
</dbReference>
<evidence type="ECO:0000313" key="7">
    <source>
        <dbReference type="Proteomes" id="UP000619295"/>
    </source>
</evidence>
<dbReference type="FunFam" id="1.10.10.10:FF:000001">
    <property type="entry name" value="LysR family transcriptional regulator"/>
    <property type="match status" value="1"/>
</dbReference>
<evidence type="ECO:0000256" key="3">
    <source>
        <dbReference type="ARBA" id="ARBA00023125"/>
    </source>
</evidence>
<feature type="domain" description="HTH lysR-type" evidence="5">
    <location>
        <begin position="1"/>
        <end position="60"/>
    </location>
</feature>
<dbReference type="GO" id="GO:0005829">
    <property type="term" value="C:cytosol"/>
    <property type="evidence" value="ECO:0007669"/>
    <property type="project" value="TreeGrafter"/>
</dbReference>
<accession>A0A927HZL9</accession>
<comment type="similarity">
    <text evidence="1">Belongs to the LysR transcriptional regulatory family.</text>
</comment>
<dbReference type="Pfam" id="PF00126">
    <property type="entry name" value="HTH_1"/>
    <property type="match status" value="1"/>
</dbReference>
<evidence type="ECO:0000256" key="4">
    <source>
        <dbReference type="ARBA" id="ARBA00023163"/>
    </source>
</evidence>
<evidence type="ECO:0000256" key="2">
    <source>
        <dbReference type="ARBA" id="ARBA00023015"/>
    </source>
</evidence>
<proteinExistence type="inferred from homology"/>
<dbReference type="Gene3D" id="3.40.190.290">
    <property type="match status" value="1"/>
</dbReference>
<dbReference type="InterPro" id="IPR050950">
    <property type="entry name" value="HTH-type_LysR_regulators"/>
</dbReference>
<dbReference type="CDD" id="cd08440">
    <property type="entry name" value="PBP2_LTTR_like_4"/>
    <property type="match status" value="1"/>
</dbReference>
<evidence type="ECO:0000259" key="5">
    <source>
        <dbReference type="PROSITE" id="PS50931"/>
    </source>
</evidence>
<reference evidence="6" key="1">
    <citation type="submission" date="2020-09" db="EMBL/GenBank/DDBJ databases">
        <title>Bosea spartocytisi sp. nov. a root nodule endophyte of Spartocytisus supranubius in the high mountain ecosystem fo the Teide National Park (Canary Islands, Spain).</title>
        <authorList>
            <person name="Pulido-Suarez L."/>
            <person name="Peix A."/>
            <person name="Igual J.M."/>
            <person name="Socas-Perez N."/>
            <person name="Velazquez E."/>
            <person name="Flores-Felix J.D."/>
            <person name="Leon-Barrios M."/>
        </authorList>
    </citation>
    <scope>NUCLEOTIDE SEQUENCE</scope>
    <source>
        <strain evidence="6">SSUT16</strain>
    </source>
</reference>
<dbReference type="Proteomes" id="UP000619295">
    <property type="component" value="Unassembled WGS sequence"/>
</dbReference>
<keyword evidence="4" id="KW-0804">Transcription</keyword>
<evidence type="ECO:0000313" key="6">
    <source>
        <dbReference type="EMBL" id="MBD3846389.1"/>
    </source>
</evidence>
<dbReference type="SUPFAM" id="SSF46785">
    <property type="entry name" value="Winged helix' DNA-binding domain"/>
    <property type="match status" value="1"/>
</dbReference>
<sequence length="302" mass="32298">MNFDVRQLRAFIAVAEHGSFTRAAAALNLSQPALTVQVRALEEALGLRLFDRNTRNVALTRLGRELLPELRRVLRELEALLDKTRQLARMAGGMVRIAVLPSFASSLLPDVIARFRAQHPEIGFALRDVIASGVTALTLAEEVDLGITGGPFEDAELELMLSSVDRMHAVFPSGHALDDGTSPSLAAVARHPLVLMSRATSVRAVVDAAIAAEGLVAEVAAEATYMSTAVGMVRAGMGIAILPETAMEIKALPMLRSAPIDDPRLARSISVIKRRGRTLPPASAAFLDHLGVAFDALDRSAM</sequence>
<dbReference type="RefSeq" id="WP_191124281.1">
    <property type="nucleotide sequence ID" value="NZ_JACXWY010000006.1"/>
</dbReference>
<dbReference type="AlphaFoldDB" id="A0A927HZL9"/>
<dbReference type="InterPro" id="IPR005119">
    <property type="entry name" value="LysR_subst-bd"/>
</dbReference>
<dbReference type="PANTHER" id="PTHR30419">
    <property type="entry name" value="HTH-TYPE TRANSCRIPTIONAL REGULATOR YBHD"/>
    <property type="match status" value="1"/>
</dbReference>
<organism evidence="6 7">
    <name type="scientific">Bosea spartocytisi</name>
    <dbReference type="NCBI Taxonomy" id="2773451"/>
    <lineage>
        <taxon>Bacteria</taxon>
        <taxon>Pseudomonadati</taxon>
        <taxon>Pseudomonadota</taxon>
        <taxon>Alphaproteobacteria</taxon>
        <taxon>Hyphomicrobiales</taxon>
        <taxon>Boseaceae</taxon>
        <taxon>Bosea</taxon>
    </lineage>
</organism>
<dbReference type="EMBL" id="JACXWY010000006">
    <property type="protein sequence ID" value="MBD3846389.1"/>
    <property type="molecule type" value="Genomic_DNA"/>
</dbReference>
<keyword evidence="2" id="KW-0805">Transcription regulation</keyword>
<protein>
    <submittedName>
        <fullName evidence="6">LysR family transcriptional regulator</fullName>
    </submittedName>
</protein>
<dbReference type="PROSITE" id="PS50931">
    <property type="entry name" value="HTH_LYSR"/>
    <property type="match status" value="1"/>
</dbReference>
<dbReference type="Gene3D" id="1.10.10.10">
    <property type="entry name" value="Winged helix-like DNA-binding domain superfamily/Winged helix DNA-binding domain"/>
    <property type="match status" value="1"/>
</dbReference>
<evidence type="ECO:0000256" key="1">
    <source>
        <dbReference type="ARBA" id="ARBA00009437"/>
    </source>
</evidence>
<dbReference type="GO" id="GO:0003700">
    <property type="term" value="F:DNA-binding transcription factor activity"/>
    <property type="evidence" value="ECO:0007669"/>
    <property type="project" value="InterPro"/>
</dbReference>
<dbReference type="PANTHER" id="PTHR30419:SF8">
    <property type="entry name" value="NITROGEN ASSIMILATION TRANSCRIPTIONAL ACTIVATOR-RELATED"/>
    <property type="match status" value="1"/>
</dbReference>
<name>A0A927HZL9_9HYPH</name>
<dbReference type="InterPro" id="IPR000847">
    <property type="entry name" value="LysR_HTH_N"/>
</dbReference>
<dbReference type="SUPFAM" id="SSF53850">
    <property type="entry name" value="Periplasmic binding protein-like II"/>
    <property type="match status" value="1"/>
</dbReference>
<keyword evidence="3" id="KW-0238">DNA-binding</keyword>
<dbReference type="InterPro" id="IPR036388">
    <property type="entry name" value="WH-like_DNA-bd_sf"/>
</dbReference>
<dbReference type="GO" id="GO:0003677">
    <property type="term" value="F:DNA binding"/>
    <property type="evidence" value="ECO:0007669"/>
    <property type="project" value="UniProtKB-KW"/>
</dbReference>
<gene>
    <name evidence="6" type="ORF">IED13_11830</name>
</gene>
<dbReference type="InterPro" id="IPR036390">
    <property type="entry name" value="WH_DNA-bd_sf"/>
</dbReference>
<comment type="caution">
    <text evidence="6">The sequence shown here is derived from an EMBL/GenBank/DDBJ whole genome shotgun (WGS) entry which is preliminary data.</text>
</comment>